<reference evidence="2" key="1">
    <citation type="submission" date="2016-10" db="EMBL/GenBank/DDBJ databases">
        <authorList>
            <person name="Varghese N."/>
            <person name="Submissions S."/>
        </authorList>
    </citation>
    <scope>NUCLEOTIDE SEQUENCE [LARGE SCALE GENOMIC DNA]</scope>
    <source>
        <strain evidence="2">DSM 22965</strain>
    </source>
</reference>
<gene>
    <name evidence="1" type="ORF">SAMN04489719_0290</name>
</gene>
<protein>
    <recommendedName>
        <fullName evidence="3">DUF3000 domain-containing protein</fullName>
    </recommendedName>
</protein>
<dbReference type="STRING" id="684552.SAMN04489719_0290"/>
<dbReference type="AlphaFoldDB" id="A0A1H1KYV5"/>
<evidence type="ECO:0008006" key="3">
    <source>
        <dbReference type="Google" id="ProtNLM"/>
    </source>
</evidence>
<accession>A0A1H1KYV5</accession>
<dbReference type="OrthoDB" id="3210980at2"/>
<evidence type="ECO:0000313" key="2">
    <source>
        <dbReference type="Proteomes" id="UP000199649"/>
    </source>
</evidence>
<name>A0A1H1KYV5_9MICO</name>
<sequence length="198" mass="21222">MDTSSAAPAPEPEAFRAAVDQLRRAELRSELSVREIPAPGRIAPFSFAIAADVGTPDHGRDSDLGTGRFILMHDPEEPEAWGGDFRIVSFTQASQDPEIGVDPFLAEVTWTYLLEALEQRGAEYHSESGTATKILSIGFGELAAQGEGAQIELRASWTPTGYDFGAHLTAWTDLLCAIAGLSVQPGATGLDAHRRTRG</sequence>
<dbReference type="Pfam" id="PF11452">
    <property type="entry name" value="DUF3000"/>
    <property type="match status" value="1"/>
</dbReference>
<organism evidence="1 2">
    <name type="scientific">Agrococcus carbonis</name>
    <dbReference type="NCBI Taxonomy" id="684552"/>
    <lineage>
        <taxon>Bacteria</taxon>
        <taxon>Bacillati</taxon>
        <taxon>Actinomycetota</taxon>
        <taxon>Actinomycetes</taxon>
        <taxon>Micrococcales</taxon>
        <taxon>Microbacteriaceae</taxon>
        <taxon>Agrococcus</taxon>
    </lineage>
</organism>
<dbReference type="InterPro" id="IPR021555">
    <property type="entry name" value="DUF3000"/>
</dbReference>
<proteinExistence type="predicted"/>
<dbReference type="RefSeq" id="WP_092665214.1">
    <property type="nucleotide sequence ID" value="NZ_LT629734.1"/>
</dbReference>
<dbReference type="Proteomes" id="UP000199649">
    <property type="component" value="Chromosome I"/>
</dbReference>
<keyword evidence="2" id="KW-1185">Reference proteome</keyword>
<evidence type="ECO:0000313" key="1">
    <source>
        <dbReference type="EMBL" id="SDR67446.1"/>
    </source>
</evidence>
<dbReference type="EMBL" id="LT629734">
    <property type="protein sequence ID" value="SDR67446.1"/>
    <property type="molecule type" value="Genomic_DNA"/>
</dbReference>